<evidence type="ECO:0000313" key="2">
    <source>
        <dbReference type="EMBL" id="CAK7211482.1"/>
    </source>
</evidence>
<keyword evidence="3" id="KW-1185">Reference proteome</keyword>
<sequence length="251" mass="26175">MSSDANFEPEVDVSGTTPPVALTANQSLARVFMAEGNGRYTVILPDSSAALALKSGATDGTKPEKPEKGGRKGAAKNARGGGKTRGGKASRGTAPAFTGMGRMGCNGFGRCNGSCLDRGGKTCNGGVRAGPASGTGADTETPTSATTPTPTPTPEEPPKKNRVLVDLHSAFHHTIRVSRHSIVVVDLAKAPESLKRGSRVVGTIINVVRNPEVWCKAAYWPYAQFEAPTKTEDTIVGQLPPSDSEDEEDEQ</sequence>
<feature type="compositionally biased region" description="Basic and acidic residues" evidence="1">
    <location>
        <begin position="61"/>
        <end position="70"/>
    </location>
</feature>
<feature type="region of interest" description="Disordered" evidence="1">
    <location>
        <begin position="54"/>
        <end position="97"/>
    </location>
</feature>
<evidence type="ECO:0000313" key="3">
    <source>
        <dbReference type="Proteomes" id="UP001642405"/>
    </source>
</evidence>
<feature type="region of interest" description="Disordered" evidence="1">
    <location>
        <begin position="127"/>
        <end position="159"/>
    </location>
</feature>
<feature type="region of interest" description="Disordered" evidence="1">
    <location>
        <begin position="231"/>
        <end position="251"/>
    </location>
</feature>
<evidence type="ECO:0000256" key="1">
    <source>
        <dbReference type="SAM" id="MobiDB-lite"/>
    </source>
</evidence>
<accession>A0ABP0AW29</accession>
<name>A0ABP0AW29_9PEZI</name>
<dbReference type="Proteomes" id="UP001642405">
    <property type="component" value="Unassembled WGS sequence"/>
</dbReference>
<gene>
    <name evidence="2" type="ORF">SCUCBS95973_001130</name>
</gene>
<evidence type="ECO:0008006" key="4">
    <source>
        <dbReference type="Google" id="ProtNLM"/>
    </source>
</evidence>
<dbReference type="EMBL" id="CAWUHB010000004">
    <property type="protein sequence ID" value="CAK7211482.1"/>
    <property type="molecule type" value="Genomic_DNA"/>
</dbReference>
<comment type="caution">
    <text evidence="2">The sequence shown here is derived from an EMBL/GenBank/DDBJ whole genome shotgun (WGS) entry which is preliminary data.</text>
</comment>
<proteinExistence type="predicted"/>
<organism evidence="2 3">
    <name type="scientific">Sporothrix curviconia</name>
    <dbReference type="NCBI Taxonomy" id="1260050"/>
    <lineage>
        <taxon>Eukaryota</taxon>
        <taxon>Fungi</taxon>
        <taxon>Dikarya</taxon>
        <taxon>Ascomycota</taxon>
        <taxon>Pezizomycotina</taxon>
        <taxon>Sordariomycetes</taxon>
        <taxon>Sordariomycetidae</taxon>
        <taxon>Ophiostomatales</taxon>
        <taxon>Ophiostomataceae</taxon>
        <taxon>Sporothrix</taxon>
    </lineage>
</organism>
<protein>
    <recommendedName>
        <fullName evidence="4">S1-like domain-containing protein</fullName>
    </recommendedName>
</protein>
<feature type="compositionally biased region" description="Low complexity" evidence="1">
    <location>
        <begin position="139"/>
        <end position="148"/>
    </location>
</feature>
<reference evidence="2 3" key="1">
    <citation type="submission" date="2024-01" db="EMBL/GenBank/DDBJ databases">
        <authorList>
            <person name="Allen C."/>
            <person name="Tagirdzhanova G."/>
        </authorList>
    </citation>
    <scope>NUCLEOTIDE SEQUENCE [LARGE SCALE GENOMIC DNA]</scope>
</reference>